<sequence>MFAGEDHGDLTARIVPQFVGSILDKLVDLTLAVAAFLDRENGSSASTLFVTKKQSESDVQVILDEGHRLFGENRVQEAMGKWPRLREQYGDTALALIGPLQRNKIRDAVKLFDRIESLDRLSLATALAQYRDDHGIALPEMYIQVNVGREAQKSGVDPEALLQFHRSCEMELGLEISGLMAIPPAAEDPRSYFRTLANHAMELGVPNISMGMSGDFETAITCGSTQVRLGTVIFGELKK</sequence>
<dbReference type="SUPFAM" id="SSF51419">
    <property type="entry name" value="PLP-binding barrel"/>
    <property type="match status" value="1"/>
</dbReference>
<dbReference type="InterPro" id="IPR011078">
    <property type="entry name" value="PyrdxlP_homeostasis"/>
</dbReference>
<dbReference type="PANTHER" id="PTHR10146">
    <property type="entry name" value="PROLINE SYNTHETASE CO-TRANSCRIBED BACTERIAL HOMOLOG PROTEIN"/>
    <property type="match status" value="1"/>
</dbReference>
<evidence type="ECO:0000256" key="3">
    <source>
        <dbReference type="RuleBase" id="RU004514"/>
    </source>
</evidence>
<dbReference type="RefSeq" id="WP_204018231.1">
    <property type="nucleotide sequence ID" value="NZ_BOOG01000055.1"/>
</dbReference>
<gene>
    <name evidence="5" type="ORF">Mth01_48230</name>
</gene>
<feature type="modified residue" description="N6-(pyridoxal phosphate)lysine" evidence="2">
    <location>
        <position position="52"/>
    </location>
</feature>
<evidence type="ECO:0000313" key="5">
    <source>
        <dbReference type="EMBL" id="GIH72570.1"/>
    </source>
</evidence>
<dbReference type="GO" id="GO:0030170">
    <property type="term" value="F:pyridoxal phosphate binding"/>
    <property type="evidence" value="ECO:0007669"/>
    <property type="project" value="InterPro"/>
</dbReference>
<dbReference type="PANTHER" id="PTHR10146:SF14">
    <property type="entry name" value="PYRIDOXAL PHOSPHATE HOMEOSTASIS PROTEIN"/>
    <property type="match status" value="1"/>
</dbReference>
<dbReference type="AlphaFoldDB" id="A0A8J3RDD7"/>
<name>A0A8J3RDD7_9ACTN</name>
<dbReference type="Proteomes" id="UP000610966">
    <property type="component" value="Unassembled WGS sequence"/>
</dbReference>
<evidence type="ECO:0000256" key="1">
    <source>
        <dbReference type="ARBA" id="ARBA00022898"/>
    </source>
</evidence>
<comment type="caution">
    <text evidence="5">The sequence shown here is derived from an EMBL/GenBank/DDBJ whole genome shotgun (WGS) entry which is preliminary data.</text>
</comment>
<keyword evidence="6" id="KW-1185">Reference proteome</keyword>
<dbReference type="InterPro" id="IPR001608">
    <property type="entry name" value="Ala_racemase_N"/>
</dbReference>
<evidence type="ECO:0000256" key="2">
    <source>
        <dbReference type="PIRSR" id="PIRSR004848-1"/>
    </source>
</evidence>
<proteinExistence type="inferred from homology"/>
<comment type="cofactor">
    <cofactor evidence="2">
        <name>pyridoxal 5'-phosphate</name>
        <dbReference type="ChEBI" id="CHEBI:597326"/>
    </cofactor>
</comment>
<protein>
    <submittedName>
        <fullName evidence="5">YggS family pyridoxal phosphate enzyme</fullName>
    </submittedName>
</protein>
<dbReference type="InterPro" id="IPR029066">
    <property type="entry name" value="PLP-binding_barrel"/>
</dbReference>
<organism evidence="5 6">
    <name type="scientific">Sphaerimonospora thailandensis</name>
    <dbReference type="NCBI Taxonomy" id="795644"/>
    <lineage>
        <taxon>Bacteria</taxon>
        <taxon>Bacillati</taxon>
        <taxon>Actinomycetota</taxon>
        <taxon>Actinomycetes</taxon>
        <taxon>Streptosporangiales</taxon>
        <taxon>Streptosporangiaceae</taxon>
        <taxon>Sphaerimonospora</taxon>
    </lineage>
</organism>
<dbReference type="NCBIfam" id="TIGR00044">
    <property type="entry name" value="YggS family pyridoxal phosphate-dependent enzyme"/>
    <property type="match status" value="1"/>
</dbReference>
<dbReference type="EMBL" id="BOOG01000055">
    <property type="protein sequence ID" value="GIH72570.1"/>
    <property type="molecule type" value="Genomic_DNA"/>
</dbReference>
<evidence type="ECO:0000259" key="4">
    <source>
        <dbReference type="Pfam" id="PF01168"/>
    </source>
</evidence>
<dbReference type="Gene3D" id="3.20.20.10">
    <property type="entry name" value="Alanine racemase"/>
    <property type="match status" value="1"/>
</dbReference>
<accession>A0A8J3RDD7</accession>
<dbReference type="Pfam" id="PF01168">
    <property type="entry name" value="Ala_racemase_N"/>
    <property type="match status" value="1"/>
</dbReference>
<feature type="domain" description="Alanine racemase N-terminal" evidence="4">
    <location>
        <begin position="61"/>
        <end position="236"/>
    </location>
</feature>
<reference evidence="5" key="1">
    <citation type="submission" date="2021-01" db="EMBL/GenBank/DDBJ databases">
        <title>Whole genome shotgun sequence of Sphaerimonospora thailandensis NBRC 107569.</title>
        <authorList>
            <person name="Komaki H."/>
            <person name="Tamura T."/>
        </authorList>
    </citation>
    <scope>NUCLEOTIDE SEQUENCE</scope>
    <source>
        <strain evidence="5">NBRC 107569</strain>
    </source>
</reference>
<comment type="similarity">
    <text evidence="3">Belongs to the pyridoxal phosphate-binding protein YggS/PROSC family.</text>
</comment>
<evidence type="ECO:0000313" key="6">
    <source>
        <dbReference type="Proteomes" id="UP000610966"/>
    </source>
</evidence>
<dbReference type="PIRSF" id="PIRSF004848">
    <property type="entry name" value="YBL036c_PLPDEIII"/>
    <property type="match status" value="1"/>
</dbReference>
<dbReference type="CDD" id="cd00635">
    <property type="entry name" value="PLPDE_III_YBL036c_like"/>
    <property type="match status" value="1"/>
</dbReference>
<keyword evidence="1 2" id="KW-0663">Pyridoxal phosphate</keyword>
<dbReference type="FunFam" id="3.20.20.10:FF:000018">
    <property type="entry name" value="Pyridoxal phosphate homeostasis protein"/>
    <property type="match status" value="1"/>
</dbReference>